<dbReference type="EMBL" id="CM008263">
    <property type="protein sequence ID" value="TQF64821.1"/>
    <property type="molecule type" value="Genomic_DNA"/>
</dbReference>
<dbReference type="SUPFAM" id="SSF81342">
    <property type="entry name" value="Transmembrane di-heme cytochromes"/>
    <property type="match status" value="1"/>
</dbReference>
<dbReference type="Pfam" id="PF00032">
    <property type="entry name" value="Cytochrom_B_C"/>
    <property type="match status" value="1"/>
</dbReference>
<evidence type="ECO:0000256" key="11">
    <source>
        <dbReference type="ARBA" id="ARBA00023004"/>
    </source>
</evidence>
<evidence type="ECO:0000256" key="16">
    <source>
        <dbReference type="SAM" id="MobiDB-lite"/>
    </source>
</evidence>
<sequence length="659" mass="74106">MRLLKSQSILRLVNSYVVDSPQPANLNYMWNFGSLLATCLILQILTGVFLAMHYTPHVDFAFNSVEHIMRDVNSGYIVRYTHANVASFFFIFVYAHIARGLFYSSYRTPRALVWSIGVIILILMMGTAFLGYVLPMGQMSHWGATVITNLLSAIPFFGHDLVELIWGGFSVNNATLNRFFSLHFLLPFVLAALAVAHMISLHVHGSSNPNGISNNGDRIPMHPYFTFKDLITIFAFFGVLSVMVFYYPNVLGHSDNYIPANPMSTPASIVPEWYLLPFYAILRSIPNKALGVVAMLGSLLILLVLPILDTSNLRSNQFRPLSKLSFWFLVVDFIILTWIGSQHPESPYVEIGQIASLFYFAWFLLIVPAVGVIENTLFDISLDSDSKIKPQTLVYLLLKGKSMPLNRGCAFHHSTLNSRPNPQVVDKDISLDSSNAGAPWAGLQVLLSEKKELFQIPADFDFNAYRHLANGFFQAEGHIGCRIRPGVGRSFFPVFTLVQNFSEESLNNFLRLWFVWGKKCTLSVRTSSSGKIIIILRSENRSLISYLKDSLSLCYGEKYVNFAKLEDIRKLTLSDNKAEIGLAGIATIDSILNLDDRYKEYGKDSGSASNNNDKPKGDDKNKQSDNPKALSYKVPEFTSIINNIYYSFFLCLNQLKIIL</sequence>
<keyword evidence="8" id="KW-0999">Mitochondrion inner membrane</keyword>
<feature type="transmembrane region" description="Helical" evidence="15">
    <location>
        <begin position="320"/>
        <end position="339"/>
    </location>
</feature>
<dbReference type="GO" id="GO:0016491">
    <property type="term" value="F:oxidoreductase activity"/>
    <property type="evidence" value="ECO:0007669"/>
    <property type="project" value="UniProtKB-UniRule"/>
</dbReference>
<dbReference type="PANTHER" id="PTHR19271">
    <property type="entry name" value="CYTOCHROME B"/>
    <property type="match status" value="1"/>
</dbReference>
<evidence type="ECO:0000256" key="5">
    <source>
        <dbReference type="ARBA" id="ARBA00022660"/>
    </source>
</evidence>
<dbReference type="GO" id="GO:0005743">
    <property type="term" value="C:mitochondrial inner membrane"/>
    <property type="evidence" value="ECO:0007669"/>
    <property type="project" value="UniProtKB-SubCell"/>
</dbReference>
<feature type="transmembrane region" description="Helical" evidence="15">
    <location>
        <begin position="351"/>
        <end position="373"/>
    </location>
</feature>
<dbReference type="EMBL" id="NBII01000013">
    <property type="protein sequence ID" value="TQF64821.1"/>
    <property type="molecule type" value="Genomic_DNA"/>
</dbReference>
<gene>
    <name evidence="19" type="ORF">PNOK_m000031</name>
</gene>
<feature type="transmembrane region" description="Helical" evidence="15">
    <location>
        <begin position="224"/>
        <end position="247"/>
    </location>
</feature>
<keyword evidence="11 15" id="KW-0408">Iron</keyword>
<evidence type="ECO:0000256" key="4">
    <source>
        <dbReference type="ARBA" id="ARBA00022617"/>
    </source>
</evidence>
<keyword evidence="9 15" id="KW-0249">Electron transport</keyword>
<dbReference type="InterPro" id="IPR048260">
    <property type="entry name" value="Cytochrome_b_C_euk/bac"/>
</dbReference>
<dbReference type="InParanoid" id="A0A541AXN1"/>
<keyword evidence="4 15" id="KW-0349">Heme</keyword>
<dbReference type="InterPro" id="IPR005798">
    <property type="entry name" value="Cyt_b/b6_C"/>
</dbReference>
<evidence type="ECO:0000313" key="20">
    <source>
        <dbReference type="Proteomes" id="UP000217199"/>
    </source>
</evidence>
<dbReference type="Gene3D" id="1.20.810.10">
    <property type="entry name" value="Cytochrome Bc1 Complex, Chain C"/>
    <property type="match status" value="1"/>
</dbReference>
<comment type="similarity">
    <text evidence="14 15">Belongs to the cytochrome b family.</text>
</comment>
<evidence type="ECO:0000256" key="12">
    <source>
        <dbReference type="ARBA" id="ARBA00023128"/>
    </source>
</evidence>
<feature type="region of interest" description="Disordered" evidence="16">
    <location>
        <begin position="602"/>
        <end position="627"/>
    </location>
</feature>
<dbReference type="PROSITE" id="PS51003">
    <property type="entry name" value="CYTB_CTER"/>
    <property type="match status" value="1"/>
</dbReference>
<dbReference type="GO" id="GO:0006122">
    <property type="term" value="P:mitochondrial electron transport, ubiquinol to cytochrome c"/>
    <property type="evidence" value="ECO:0007669"/>
    <property type="project" value="TreeGrafter"/>
</dbReference>
<keyword evidence="5 15" id="KW-0679">Respiratory chain</keyword>
<dbReference type="PANTHER" id="PTHR19271:SF16">
    <property type="entry name" value="CYTOCHROME B"/>
    <property type="match status" value="1"/>
</dbReference>
<comment type="caution">
    <text evidence="19">The sequence shown here is derived from an EMBL/GenBank/DDBJ whole genome shotgun (WGS) entry which is preliminary data.</text>
</comment>
<dbReference type="FunFam" id="1.20.810.10:FF:000002">
    <property type="entry name" value="Cytochrome b"/>
    <property type="match status" value="1"/>
</dbReference>
<dbReference type="PROSITE" id="PS51002">
    <property type="entry name" value="CYTB_NTER"/>
    <property type="match status" value="1"/>
</dbReference>
<keyword evidence="20" id="KW-1185">Reference proteome</keyword>
<dbReference type="STRING" id="2282107.A0A541AXN1"/>
<keyword evidence="3 15" id="KW-0813">Transport</keyword>
<evidence type="ECO:0000259" key="17">
    <source>
        <dbReference type="PROSITE" id="PS51002"/>
    </source>
</evidence>
<feature type="domain" description="Cytochrome b/b6 C-terminal region profile" evidence="18">
    <location>
        <begin position="211"/>
        <end position="381"/>
    </location>
</feature>
<dbReference type="InterPro" id="IPR048259">
    <property type="entry name" value="Cytochrome_b_N_euk/bac"/>
</dbReference>
<dbReference type="AlphaFoldDB" id="A0A541AXN1"/>
<feature type="transmembrane region" description="Helical" evidence="15">
    <location>
        <begin position="179"/>
        <end position="203"/>
    </location>
</feature>
<comment type="function">
    <text evidence="15">Component of the ubiquinol-cytochrome c reductase complex (complex III or cytochrome b-c1 complex) that is part of the mitochondrial respiratory chain. The b-c1 complex mediates electron transfer from ubiquinol to cytochrome c. Contributes to the generation of a proton gradient across the mitochondrial membrane that is then used for ATP synthesis.</text>
</comment>
<comment type="subcellular location">
    <subcellularLocation>
        <location evidence="1">Mitochondrion inner membrane</location>
        <topology evidence="1">Multi-pass membrane protein</topology>
    </subcellularLocation>
</comment>
<feature type="domain" description="Cytochrome b/b6 N-terminal region profile" evidence="17">
    <location>
        <begin position="1"/>
        <end position="210"/>
    </location>
</feature>
<feature type="compositionally biased region" description="Basic and acidic residues" evidence="16">
    <location>
        <begin position="613"/>
        <end position="625"/>
    </location>
</feature>
<evidence type="ECO:0000256" key="10">
    <source>
        <dbReference type="ARBA" id="ARBA00022989"/>
    </source>
</evidence>
<evidence type="ECO:0000256" key="7">
    <source>
        <dbReference type="ARBA" id="ARBA00022723"/>
    </source>
</evidence>
<keyword evidence="7 15" id="KW-0479">Metal-binding</keyword>
<keyword evidence="10 15" id="KW-1133">Transmembrane helix</keyword>
<evidence type="ECO:0000313" key="19">
    <source>
        <dbReference type="EMBL" id="TQF64821.1"/>
    </source>
</evidence>
<keyword evidence="6 15" id="KW-0812">Transmembrane</keyword>
<dbReference type="Pfam" id="PF00033">
    <property type="entry name" value="Cytochrome_B"/>
    <property type="match status" value="1"/>
</dbReference>
<dbReference type="InterPro" id="IPR005797">
    <property type="entry name" value="Cyt_b/b6_N"/>
</dbReference>
<evidence type="ECO:0000256" key="1">
    <source>
        <dbReference type="ARBA" id="ARBA00004448"/>
    </source>
</evidence>
<dbReference type="CDD" id="cd00284">
    <property type="entry name" value="Cytochrome_b_N"/>
    <property type="match status" value="1"/>
</dbReference>
<feature type="transmembrane region" description="Helical" evidence="15">
    <location>
        <begin position="112"/>
        <end position="134"/>
    </location>
</feature>
<evidence type="ECO:0000256" key="3">
    <source>
        <dbReference type="ARBA" id="ARBA00022448"/>
    </source>
</evidence>
<protein>
    <recommendedName>
        <fullName evidence="2 15">Cytochrome b</fullName>
    </recommendedName>
</protein>
<keyword evidence="13 15" id="KW-0472">Membrane</keyword>
<dbReference type="Proteomes" id="UP000217199">
    <property type="component" value="Mitochondrion MT"/>
</dbReference>
<dbReference type="GO" id="GO:0046872">
    <property type="term" value="F:metal ion binding"/>
    <property type="evidence" value="ECO:0007669"/>
    <property type="project" value="UniProtKB-UniRule"/>
</dbReference>
<dbReference type="InterPro" id="IPR027387">
    <property type="entry name" value="Cytb/b6-like_sf"/>
</dbReference>
<feature type="transmembrane region" description="Helical" evidence="15">
    <location>
        <begin position="28"/>
        <end position="55"/>
    </location>
</feature>
<name>A0A541AXN1_9AGAM</name>
<keyword evidence="12 15" id="KW-0496">Mitochondrion</keyword>
<geneLocation type="mitochondrion" evidence="19"/>
<dbReference type="FunCoup" id="A0A541AXN1">
    <property type="interactions" value="79"/>
</dbReference>
<dbReference type="GO" id="GO:0008121">
    <property type="term" value="F:quinol-cytochrome-c reductase activity"/>
    <property type="evidence" value="ECO:0007669"/>
    <property type="project" value="TreeGrafter"/>
</dbReference>
<evidence type="ECO:0000256" key="13">
    <source>
        <dbReference type="ARBA" id="ARBA00023136"/>
    </source>
</evidence>
<feature type="transmembrane region" description="Helical" evidence="15">
    <location>
        <begin position="289"/>
        <end position="308"/>
    </location>
</feature>
<feature type="transmembrane region" description="Helical" evidence="15">
    <location>
        <begin position="141"/>
        <end position="159"/>
    </location>
</feature>
<evidence type="ECO:0000256" key="15">
    <source>
        <dbReference type="RuleBase" id="RU362117"/>
    </source>
</evidence>
<evidence type="ECO:0000256" key="8">
    <source>
        <dbReference type="ARBA" id="ARBA00022792"/>
    </source>
</evidence>
<accession>A0A541AXN1</accession>
<dbReference type="InterPro" id="IPR016174">
    <property type="entry name" value="Di-haem_cyt_TM"/>
</dbReference>
<evidence type="ECO:0000256" key="6">
    <source>
        <dbReference type="ARBA" id="ARBA00022692"/>
    </source>
</evidence>
<evidence type="ECO:0000256" key="14">
    <source>
        <dbReference type="ARBA" id="ARBA00061233"/>
    </source>
</evidence>
<reference evidence="19 20" key="1">
    <citation type="journal article" date="2017" name="bioRxiv">
        <title>The Genomic Landscape Of Tree Rot In Phellinus noxius And Its Hymenochaetales Members.</title>
        <authorList>
            <person name="Chung C.-L."/>
            <person name="Lee J.T."/>
            <person name="Akiba M."/>
            <person name="Lee H.-H."/>
            <person name="Kuo T.-H."/>
            <person name="Liu D."/>
            <person name="Ke H.-M."/>
            <person name="Yokoi T."/>
            <person name="Roa M.B."/>
            <person name="Lu M.J."/>
            <person name="Chang Y.-Y."/>
            <person name="Ann P.-J."/>
            <person name="Tsai J.-N."/>
            <person name="Chen C.-Y."/>
            <person name="Tzean S.-S."/>
            <person name="Ota Y."/>
            <person name="Hattori T."/>
            <person name="Sahashi N."/>
            <person name="Liou R.-F."/>
            <person name="Kikuchi T."/>
            <person name="Tsai I.J."/>
        </authorList>
    </citation>
    <scope>NUCLEOTIDE SEQUENCE [LARGE SCALE GENOMIC DNA]</scope>
    <source>
        <strain evidence="19 20">FFPRI411160</strain>
    </source>
</reference>
<dbReference type="CDD" id="cd00290">
    <property type="entry name" value="cytochrome_b_C"/>
    <property type="match status" value="1"/>
</dbReference>
<feature type="transmembrane region" description="Helical" evidence="15">
    <location>
        <begin position="76"/>
        <end position="97"/>
    </location>
</feature>
<dbReference type="SUPFAM" id="SSF81648">
    <property type="entry name" value="a domain/subunit of cytochrome bc1 complex (Ubiquinol-cytochrome c reductase)"/>
    <property type="match status" value="1"/>
</dbReference>
<dbReference type="InterPro" id="IPR036150">
    <property type="entry name" value="Cyt_b/b6_C_sf"/>
</dbReference>
<evidence type="ECO:0000256" key="9">
    <source>
        <dbReference type="ARBA" id="ARBA00022982"/>
    </source>
</evidence>
<evidence type="ECO:0000259" key="18">
    <source>
        <dbReference type="PROSITE" id="PS51003"/>
    </source>
</evidence>
<dbReference type="OrthoDB" id="244at2759"/>
<organism evidence="19 20">
    <name type="scientific">Pyrrhoderma noxium</name>
    <dbReference type="NCBI Taxonomy" id="2282107"/>
    <lineage>
        <taxon>Eukaryota</taxon>
        <taxon>Fungi</taxon>
        <taxon>Dikarya</taxon>
        <taxon>Basidiomycota</taxon>
        <taxon>Agaricomycotina</taxon>
        <taxon>Agaricomycetes</taxon>
        <taxon>Hymenochaetales</taxon>
        <taxon>Hymenochaetaceae</taxon>
        <taxon>Pyrrhoderma</taxon>
    </lineage>
</organism>
<comment type="cofactor">
    <cofactor evidence="15">
        <name>heme b</name>
        <dbReference type="ChEBI" id="CHEBI:60344"/>
    </cofactor>
    <text evidence="15">Binds 2 heme groups non-covalently.</text>
</comment>
<proteinExistence type="inferred from homology"/>
<evidence type="ECO:0000256" key="2">
    <source>
        <dbReference type="ARBA" id="ARBA00013531"/>
    </source>
</evidence>